<comment type="pathway">
    <text evidence="3">Secondary metabolite biosynthesis.</text>
</comment>
<dbReference type="STRING" id="914234.M2R416"/>
<dbReference type="PROSITE" id="PS00086">
    <property type="entry name" value="CYTOCHROME_P450"/>
    <property type="match status" value="1"/>
</dbReference>
<dbReference type="InterPro" id="IPR036396">
    <property type="entry name" value="Cyt_P450_sf"/>
</dbReference>
<feature type="transmembrane region" description="Helical" evidence="15">
    <location>
        <begin position="6"/>
        <end position="24"/>
    </location>
</feature>
<evidence type="ECO:0000256" key="15">
    <source>
        <dbReference type="SAM" id="Phobius"/>
    </source>
</evidence>
<keyword evidence="17" id="KW-1185">Reference proteome</keyword>
<evidence type="ECO:0000256" key="11">
    <source>
        <dbReference type="ARBA" id="ARBA00023033"/>
    </source>
</evidence>
<evidence type="ECO:0000256" key="9">
    <source>
        <dbReference type="ARBA" id="ARBA00023002"/>
    </source>
</evidence>
<organism evidence="16 17">
    <name type="scientific">Ceriporiopsis subvermispora (strain B)</name>
    <name type="common">White-rot fungus</name>
    <name type="synonym">Gelatoporia subvermispora</name>
    <dbReference type="NCBI Taxonomy" id="914234"/>
    <lineage>
        <taxon>Eukaryota</taxon>
        <taxon>Fungi</taxon>
        <taxon>Dikarya</taxon>
        <taxon>Basidiomycota</taxon>
        <taxon>Agaricomycotina</taxon>
        <taxon>Agaricomycetes</taxon>
        <taxon>Polyporales</taxon>
        <taxon>Gelatoporiaceae</taxon>
        <taxon>Gelatoporia</taxon>
    </lineage>
</organism>
<dbReference type="EMBL" id="KB445805">
    <property type="protein sequence ID" value="EMD33676.1"/>
    <property type="molecule type" value="Genomic_DNA"/>
</dbReference>
<keyword evidence="5 13" id="KW-0349">Heme</keyword>
<keyword evidence="9 14" id="KW-0560">Oxidoreductase</keyword>
<evidence type="ECO:0000256" key="3">
    <source>
        <dbReference type="ARBA" id="ARBA00005179"/>
    </source>
</evidence>
<dbReference type="GO" id="GO:0020037">
    <property type="term" value="F:heme binding"/>
    <property type="evidence" value="ECO:0007669"/>
    <property type="project" value="InterPro"/>
</dbReference>
<dbReference type="PANTHER" id="PTHR46300:SF7">
    <property type="entry name" value="P450, PUTATIVE (EUROFUNG)-RELATED"/>
    <property type="match status" value="1"/>
</dbReference>
<reference evidence="16 17" key="1">
    <citation type="journal article" date="2012" name="Proc. Natl. Acad. Sci. U.S.A.">
        <title>Comparative genomics of Ceriporiopsis subvermispora and Phanerochaete chrysosporium provide insight into selective ligninolysis.</title>
        <authorList>
            <person name="Fernandez-Fueyo E."/>
            <person name="Ruiz-Duenas F.J."/>
            <person name="Ferreira P."/>
            <person name="Floudas D."/>
            <person name="Hibbett D.S."/>
            <person name="Canessa P."/>
            <person name="Larrondo L.F."/>
            <person name="James T.Y."/>
            <person name="Seelenfreund D."/>
            <person name="Lobos S."/>
            <person name="Polanco R."/>
            <person name="Tello M."/>
            <person name="Honda Y."/>
            <person name="Watanabe T."/>
            <person name="Watanabe T."/>
            <person name="Ryu J.S."/>
            <person name="Kubicek C.P."/>
            <person name="Schmoll M."/>
            <person name="Gaskell J."/>
            <person name="Hammel K.E."/>
            <person name="St John F.J."/>
            <person name="Vanden Wymelenberg A."/>
            <person name="Sabat G."/>
            <person name="Splinter BonDurant S."/>
            <person name="Syed K."/>
            <person name="Yadav J.S."/>
            <person name="Doddapaneni H."/>
            <person name="Subramanian V."/>
            <person name="Lavin J.L."/>
            <person name="Oguiza J.A."/>
            <person name="Perez G."/>
            <person name="Pisabarro A.G."/>
            <person name="Ramirez L."/>
            <person name="Santoyo F."/>
            <person name="Master E."/>
            <person name="Coutinho P.M."/>
            <person name="Henrissat B."/>
            <person name="Lombard V."/>
            <person name="Magnuson J.K."/>
            <person name="Kuees U."/>
            <person name="Hori C."/>
            <person name="Igarashi K."/>
            <person name="Samejima M."/>
            <person name="Held B.W."/>
            <person name="Barry K.W."/>
            <person name="LaButti K.M."/>
            <person name="Lapidus A."/>
            <person name="Lindquist E.A."/>
            <person name="Lucas S.M."/>
            <person name="Riley R."/>
            <person name="Salamov A.A."/>
            <person name="Hoffmeister D."/>
            <person name="Schwenk D."/>
            <person name="Hadar Y."/>
            <person name="Yarden O."/>
            <person name="de Vries R.P."/>
            <person name="Wiebenga A."/>
            <person name="Stenlid J."/>
            <person name="Eastwood D."/>
            <person name="Grigoriev I.V."/>
            <person name="Berka R.M."/>
            <person name="Blanchette R.A."/>
            <person name="Kersten P."/>
            <person name="Martinez A.T."/>
            <person name="Vicuna R."/>
            <person name="Cullen D."/>
        </authorList>
    </citation>
    <scope>NUCLEOTIDE SEQUENCE [LARGE SCALE GENOMIC DNA]</scope>
    <source>
        <strain evidence="16 17">B</strain>
    </source>
</reference>
<name>M2R416_CERS8</name>
<evidence type="ECO:0000256" key="7">
    <source>
        <dbReference type="ARBA" id="ARBA00022723"/>
    </source>
</evidence>
<accession>M2R416</accession>
<dbReference type="InterPro" id="IPR017972">
    <property type="entry name" value="Cyt_P450_CS"/>
</dbReference>
<dbReference type="PRINTS" id="PR00385">
    <property type="entry name" value="P450"/>
</dbReference>
<keyword evidence="11 14" id="KW-0503">Monooxygenase</keyword>
<dbReference type="Pfam" id="PF00067">
    <property type="entry name" value="p450"/>
    <property type="match status" value="1"/>
</dbReference>
<keyword evidence="8 15" id="KW-1133">Transmembrane helix</keyword>
<dbReference type="Gene3D" id="1.10.630.10">
    <property type="entry name" value="Cytochrome P450"/>
    <property type="match status" value="1"/>
</dbReference>
<evidence type="ECO:0000256" key="12">
    <source>
        <dbReference type="ARBA" id="ARBA00023136"/>
    </source>
</evidence>
<protein>
    <recommendedName>
        <fullName evidence="18">Cytochrome P450</fullName>
    </recommendedName>
</protein>
<dbReference type="AlphaFoldDB" id="M2R416"/>
<dbReference type="HOGENOM" id="CLU_001570_2_3_1"/>
<comment type="similarity">
    <text evidence="4 14">Belongs to the cytochrome P450 family.</text>
</comment>
<comment type="cofactor">
    <cofactor evidence="1 13">
        <name>heme</name>
        <dbReference type="ChEBI" id="CHEBI:30413"/>
    </cofactor>
</comment>
<dbReference type="GO" id="GO:0005506">
    <property type="term" value="F:iron ion binding"/>
    <property type="evidence" value="ECO:0007669"/>
    <property type="project" value="InterPro"/>
</dbReference>
<evidence type="ECO:0000313" key="17">
    <source>
        <dbReference type="Proteomes" id="UP000016930"/>
    </source>
</evidence>
<dbReference type="GO" id="GO:0004497">
    <property type="term" value="F:monooxygenase activity"/>
    <property type="evidence" value="ECO:0007669"/>
    <property type="project" value="UniProtKB-KW"/>
</dbReference>
<evidence type="ECO:0000256" key="2">
    <source>
        <dbReference type="ARBA" id="ARBA00004167"/>
    </source>
</evidence>
<evidence type="ECO:0000256" key="1">
    <source>
        <dbReference type="ARBA" id="ARBA00001971"/>
    </source>
</evidence>
<evidence type="ECO:0000256" key="14">
    <source>
        <dbReference type="RuleBase" id="RU000461"/>
    </source>
</evidence>
<dbReference type="InterPro" id="IPR001128">
    <property type="entry name" value="Cyt_P450"/>
</dbReference>
<comment type="subcellular location">
    <subcellularLocation>
        <location evidence="2">Membrane</location>
        <topology evidence="2">Single-pass membrane protein</topology>
    </subcellularLocation>
</comment>
<proteinExistence type="inferred from homology"/>
<dbReference type="GO" id="GO:0016705">
    <property type="term" value="F:oxidoreductase activity, acting on paired donors, with incorporation or reduction of molecular oxygen"/>
    <property type="evidence" value="ECO:0007669"/>
    <property type="project" value="InterPro"/>
</dbReference>
<dbReference type="PRINTS" id="PR00463">
    <property type="entry name" value="EP450I"/>
</dbReference>
<dbReference type="GO" id="GO:0016020">
    <property type="term" value="C:membrane"/>
    <property type="evidence" value="ECO:0007669"/>
    <property type="project" value="UniProtKB-SubCell"/>
</dbReference>
<dbReference type="InterPro" id="IPR002401">
    <property type="entry name" value="Cyt_P450_E_grp-I"/>
</dbReference>
<gene>
    <name evidence="16" type="ORF">CERSUDRAFT_141968</name>
</gene>
<evidence type="ECO:0000256" key="5">
    <source>
        <dbReference type="ARBA" id="ARBA00022617"/>
    </source>
</evidence>
<keyword evidence="7 13" id="KW-0479">Metal-binding</keyword>
<sequence length="521" mass="58296">MDLTVTSALVVVSLSILLVWRALLKAGSASRRLPLPPGPKPLPLVGNALDVPSDLPWRTYAQWANTYGDIIYVNVFGQPMIVLNALEDVVELLEKRSSNYSDRLQTEMITLIGWNWSYTTMPYGQQWRQHRRGFHQYFNQTAVRAYEPQMHESARKLLRRLYNEPEKFAEQIRYQFGANIVSVVYGIEIEEKDDKHIAVAEEAMYALAQGLIPGSFWVDFLPFLKYVPAWVPGAGFQRKAAEWRKSASTMKEMPWTNAIVTCLSTQKDGSVPSVAAGLSQRIINVPGESHAEEEDVVKNISAVAYAGGVDTTVSALHSFFLAMVLYPKVQKRAQEELVRVVGPSRLPEFSDQSSLPYIEAVCKESMRWQPATPLGVAHRCIADDEYKGYRIPKGTLLMQNTWAILHDPQQYPDPEDFKPERFLQNGVLNSSVRDPGVAAFGAGRRICPGRHFSDLVLFINVACILHTFDISHALDSEDRPIPVGPQMTSGVLSHPVPFRCSIEPKSSLAESLILGQEGVKI</sequence>
<evidence type="ECO:0000256" key="4">
    <source>
        <dbReference type="ARBA" id="ARBA00010617"/>
    </source>
</evidence>
<dbReference type="PANTHER" id="PTHR46300">
    <property type="entry name" value="P450, PUTATIVE (EUROFUNG)-RELATED-RELATED"/>
    <property type="match status" value="1"/>
</dbReference>
<evidence type="ECO:0000256" key="13">
    <source>
        <dbReference type="PIRSR" id="PIRSR602401-1"/>
    </source>
</evidence>
<evidence type="ECO:0000256" key="6">
    <source>
        <dbReference type="ARBA" id="ARBA00022692"/>
    </source>
</evidence>
<dbReference type="CDD" id="cd11065">
    <property type="entry name" value="CYP64-like"/>
    <property type="match status" value="1"/>
</dbReference>
<dbReference type="InterPro" id="IPR050364">
    <property type="entry name" value="Cytochrome_P450_fung"/>
</dbReference>
<dbReference type="OrthoDB" id="2789670at2759"/>
<evidence type="ECO:0000313" key="16">
    <source>
        <dbReference type="EMBL" id="EMD33676.1"/>
    </source>
</evidence>
<evidence type="ECO:0000256" key="10">
    <source>
        <dbReference type="ARBA" id="ARBA00023004"/>
    </source>
</evidence>
<dbReference type="SUPFAM" id="SSF48264">
    <property type="entry name" value="Cytochrome P450"/>
    <property type="match status" value="1"/>
</dbReference>
<keyword evidence="10 13" id="KW-0408">Iron</keyword>
<evidence type="ECO:0000256" key="8">
    <source>
        <dbReference type="ARBA" id="ARBA00022989"/>
    </source>
</evidence>
<keyword evidence="6 15" id="KW-0812">Transmembrane</keyword>
<dbReference type="Proteomes" id="UP000016930">
    <property type="component" value="Unassembled WGS sequence"/>
</dbReference>
<keyword evidence="12 15" id="KW-0472">Membrane</keyword>
<evidence type="ECO:0008006" key="18">
    <source>
        <dbReference type="Google" id="ProtNLM"/>
    </source>
</evidence>
<feature type="binding site" description="axial binding residue" evidence="13">
    <location>
        <position position="447"/>
    </location>
    <ligand>
        <name>heme</name>
        <dbReference type="ChEBI" id="CHEBI:30413"/>
    </ligand>
    <ligandPart>
        <name>Fe</name>
        <dbReference type="ChEBI" id="CHEBI:18248"/>
    </ligandPart>
</feature>